<dbReference type="GO" id="GO:0004818">
    <property type="term" value="F:glutamate-tRNA ligase activity"/>
    <property type="evidence" value="ECO:0007669"/>
    <property type="project" value="UniProtKB-UniRule"/>
</dbReference>
<feature type="region of interest" description="Disordered" evidence="8">
    <location>
        <begin position="127"/>
        <end position="148"/>
    </location>
</feature>
<dbReference type="InterPro" id="IPR004527">
    <property type="entry name" value="Glu-tRNA-ligase_bac/mito"/>
</dbReference>
<feature type="domain" description="Aminoacyl-tRNA synthetase class I anticodon-binding" evidence="10">
    <location>
        <begin position="355"/>
        <end position="498"/>
    </location>
</feature>
<dbReference type="EMBL" id="CP007155">
    <property type="protein sequence ID" value="AHH99040.1"/>
    <property type="molecule type" value="Genomic_DNA"/>
</dbReference>
<keyword evidence="3 7" id="KW-0547">Nucleotide-binding</keyword>
<comment type="caution">
    <text evidence="7">Lacks conserved residue(s) required for the propagation of feature annotation.</text>
</comment>
<dbReference type="STRING" id="1449976.KALB_5679"/>
<dbReference type="InterPro" id="IPR049940">
    <property type="entry name" value="GluQ/Sye"/>
</dbReference>
<dbReference type="NCBIfam" id="TIGR00464">
    <property type="entry name" value="gltX_bact"/>
    <property type="match status" value="1"/>
</dbReference>
<dbReference type="Gene3D" id="1.10.10.350">
    <property type="match status" value="1"/>
</dbReference>
<evidence type="ECO:0000256" key="1">
    <source>
        <dbReference type="ARBA" id="ARBA00007894"/>
    </source>
</evidence>
<dbReference type="PATRIC" id="fig|1449976.3.peg.5703"/>
<evidence type="ECO:0000259" key="9">
    <source>
        <dbReference type="Pfam" id="PF00749"/>
    </source>
</evidence>
<reference evidence="11 12" key="1">
    <citation type="journal article" date="2014" name="BMC Genomics">
        <title>Complete genome sequence of producer of the glycopeptide antibiotic Aculeximycin Kutzneria albida DSM 43870T, a representative of minor genus of Pseudonocardiaceae.</title>
        <authorList>
            <person name="Rebets Y."/>
            <person name="Tokovenko B."/>
            <person name="Lushchyk I."/>
            <person name="Ruckert C."/>
            <person name="Zaburannyi N."/>
            <person name="Bechthold A."/>
            <person name="Kalinowski J."/>
            <person name="Luzhetskyy A."/>
        </authorList>
    </citation>
    <scope>NUCLEOTIDE SEQUENCE [LARGE SCALE GENOMIC DNA]</scope>
    <source>
        <strain evidence="11">DSM 43870</strain>
    </source>
</reference>
<keyword evidence="7" id="KW-0963">Cytoplasm</keyword>
<dbReference type="OrthoDB" id="9807503at2"/>
<evidence type="ECO:0000259" key="10">
    <source>
        <dbReference type="Pfam" id="PF19269"/>
    </source>
</evidence>
<evidence type="ECO:0000256" key="4">
    <source>
        <dbReference type="ARBA" id="ARBA00022840"/>
    </source>
</evidence>
<dbReference type="HOGENOM" id="CLU_015768_6_1_11"/>
<evidence type="ECO:0000256" key="7">
    <source>
        <dbReference type="HAMAP-Rule" id="MF_00022"/>
    </source>
</evidence>
<keyword evidence="2 7" id="KW-0436">Ligase</keyword>
<dbReference type="InterPro" id="IPR020751">
    <property type="entry name" value="aa-tRNA-synth_I_codon-bd_sub2"/>
</dbReference>
<organism evidence="11 12">
    <name type="scientific">Kutzneria albida DSM 43870</name>
    <dbReference type="NCBI Taxonomy" id="1449976"/>
    <lineage>
        <taxon>Bacteria</taxon>
        <taxon>Bacillati</taxon>
        <taxon>Actinomycetota</taxon>
        <taxon>Actinomycetes</taxon>
        <taxon>Pseudonocardiales</taxon>
        <taxon>Pseudonocardiaceae</taxon>
        <taxon>Kutzneria</taxon>
    </lineage>
</organism>
<evidence type="ECO:0000256" key="5">
    <source>
        <dbReference type="ARBA" id="ARBA00022917"/>
    </source>
</evidence>
<dbReference type="GO" id="GO:0005524">
    <property type="term" value="F:ATP binding"/>
    <property type="evidence" value="ECO:0007669"/>
    <property type="project" value="UniProtKB-UniRule"/>
</dbReference>
<evidence type="ECO:0000313" key="11">
    <source>
        <dbReference type="EMBL" id="AHH99040.1"/>
    </source>
</evidence>
<dbReference type="InterPro" id="IPR045462">
    <property type="entry name" value="aa-tRNA-synth_I_cd-bd"/>
</dbReference>
<gene>
    <name evidence="7" type="primary">gltX</name>
    <name evidence="11" type="ORF">KALB_5679</name>
</gene>
<comment type="catalytic activity">
    <reaction evidence="7">
        <text>tRNA(Glu) + L-glutamate + ATP = L-glutamyl-tRNA(Glu) + AMP + diphosphate</text>
        <dbReference type="Rhea" id="RHEA:23540"/>
        <dbReference type="Rhea" id="RHEA-COMP:9663"/>
        <dbReference type="Rhea" id="RHEA-COMP:9680"/>
        <dbReference type="ChEBI" id="CHEBI:29985"/>
        <dbReference type="ChEBI" id="CHEBI:30616"/>
        <dbReference type="ChEBI" id="CHEBI:33019"/>
        <dbReference type="ChEBI" id="CHEBI:78442"/>
        <dbReference type="ChEBI" id="CHEBI:78520"/>
        <dbReference type="ChEBI" id="CHEBI:456215"/>
        <dbReference type="EC" id="6.1.1.17"/>
    </reaction>
</comment>
<dbReference type="Pfam" id="PF00749">
    <property type="entry name" value="tRNA-synt_1c"/>
    <property type="match status" value="1"/>
</dbReference>
<dbReference type="eggNOG" id="COG0008">
    <property type="taxonomic scope" value="Bacteria"/>
</dbReference>
<comment type="similarity">
    <text evidence="1 7">Belongs to the class-I aminoacyl-tRNA synthetase family. Glutamate--tRNA ligase type 1 subfamily.</text>
</comment>
<dbReference type="GO" id="GO:0005829">
    <property type="term" value="C:cytosol"/>
    <property type="evidence" value="ECO:0007669"/>
    <property type="project" value="TreeGrafter"/>
</dbReference>
<evidence type="ECO:0000256" key="3">
    <source>
        <dbReference type="ARBA" id="ARBA00022741"/>
    </source>
</evidence>
<dbReference type="InterPro" id="IPR014729">
    <property type="entry name" value="Rossmann-like_a/b/a_fold"/>
</dbReference>
<keyword evidence="5 7" id="KW-0648">Protein biosynthesis</keyword>
<keyword evidence="6 7" id="KW-0030">Aminoacyl-tRNA synthetase</keyword>
<feature type="domain" description="Glutamyl/glutaminyl-tRNA synthetase class Ib catalytic" evidence="9">
    <location>
        <begin position="19"/>
        <end position="328"/>
    </location>
</feature>
<evidence type="ECO:0000313" key="12">
    <source>
        <dbReference type="Proteomes" id="UP000019225"/>
    </source>
</evidence>
<evidence type="ECO:0000256" key="6">
    <source>
        <dbReference type="ARBA" id="ARBA00023146"/>
    </source>
</evidence>
<dbReference type="GO" id="GO:0000049">
    <property type="term" value="F:tRNA binding"/>
    <property type="evidence" value="ECO:0007669"/>
    <property type="project" value="InterPro"/>
</dbReference>
<keyword evidence="4 7" id="KW-0067">ATP-binding</keyword>
<accession>W5WE47</accession>
<evidence type="ECO:0000256" key="2">
    <source>
        <dbReference type="ARBA" id="ARBA00022598"/>
    </source>
</evidence>
<sequence>MVRFLGHTPRAAADGPGAQVRTTFNPSPIGPPSIGLIRAAVYNWAFARHHGGRFVLRIEDTDLDRRQAEYYQPLLDVLRWLGLDWDEGPEVGGPHGPYRQSQRREIHLDVARLLLAAGELYESFSTPEEIEERNRKAGRHPRLGYDNADRDLAERQKAAFRSEGRVPVLRLRMPSTEAVFDDLVRGQIVFRPNNTSDPVMVRANGDPTFALANPVDDALMGITHSLRGDDLLALIPRQLAAYAALRRIGVAQFTPRFGHISSAVDDEGRRLSRAVPAAHVLSYRDQGFLPAAMVNYLACMGWSHPSAGEIFSMAELVEAFAPHRIRPRPVRLDTKKALSINAAHLHALDPERFAAALLSFAAGTGVLPAQPTADQRELLLRAVPLVRDRVKTLGEAADAIAFLFQPDESFAPQAGVRALELDRPALRAAADVLTGLADWTQDALQVQLKQGLGEDVAFTRSAFAALRLAVTGRLVTLPLYESLALLGKDSSLRRIEYTLASTWQSGGERRHVVVAPDGSPSTRCG</sequence>
<dbReference type="PRINTS" id="PR00987">
    <property type="entry name" value="TRNASYNTHGLU"/>
</dbReference>
<dbReference type="Proteomes" id="UP000019225">
    <property type="component" value="Chromosome"/>
</dbReference>
<dbReference type="KEGG" id="kal:KALB_5679"/>
<dbReference type="Gene3D" id="3.40.50.620">
    <property type="entry name" value="HUPs"/>
    <property type="match status" value="1"/>
</dbReference>
<dbReference type="InterPro" id="IPR008925">
    <property type="entry name" value="aa_tRNA-synth_I_cd-bd_sf"/>
</dbReference>
<comment type="function">
    <text evidence="7">Catalyzes the attachment of glutamate to tRNA(Glu) in a two-step reaction: glutamate is first activated by ATP to form Glu-AMP and then transferred to the acceptor end of tRNA(Glu).</text>
</comment>
<protein>
    <recommendedName>
        <fullName evidence="7">Glutamate--tRNA ligase</fullName>
        <ecNumber evidence="7">6.1.1.17</ecNumber>
    </recommendedName>
    <alternativeName>
        <fullName evidence="7">Glutamyl-tRNA synthetase</fullName>
        <shortName evidence="7">GluRS</shortName>
    </alternativeName>
</protein>
<dbReference type="Pfam" id="PF19269">
    <property type="entry name" value="Anticodon_2"/>
    <property type="match status" value="1"/>
</dbReference>
<dbReference type="AlphaFoldDB" id="W5WE47"/>
<comment type="subcellular location">
    <subcellularLocation>
        <location evidence="7">Cytoplasm</location>
    </subcellularLocation>
</comment>
<dbReference type="GO" id="GO:0006424">
    <property type="term" value="P:glutamyl-tRNA aminoacylation"/>
    <property type="evidence" value="ECO:0007669"/>
    <property type="project" value="UniProtKB-UniRule"/>
</dbReference>
<evidence type="ECO:0000256" key="8">
    <source>
        <dbReference type="SAM" id="MobiDB-lite"/>
    </source>
</evidence>
<dbReference type="InterPro" id="IPR020058">
    <property type="entry name" value="Glu/Gln-tRNA-synth_Ib_cat-dom"/>
</dbReference>
<dbReference type="HAMAP" id="MF_00022">
    <property type="entry name" value="Glu_tRNA_synth_type1"/>
    <property type="match status" value="1"/>
</dbReference>
<proteinExistence type="inferred from homology"/>
<feature type="region of interest" description="Disordered" evidence="8">
    <location>
        <begin position="1"/>
        <end position="25"/>
    </location>
</feature>
<dbReference type="PANTHER" id="PTHR43311">
    <property type="entry name" value="GLUTAMATE--TRNA LIGASE"/>
    <property type="match status" value="1"/>
</dbReference>
<comment type="subunit">
    <text evidence="7">Monomer.</text>
</comment>
<dbReference type="EC" id="6.1.1.17" evidence="7"/>
<dbReference type="PANTHER" id="PTHR43311:SF2">
    <property type="entry name" value="GLUTAMATE--TRNA LIGASE, MITOCHONDRIAL-RELATED"/>
    <property type="match status" value="1"/>
</dbReference>
<name>W5WE47_9PSEU</name>
<dbReference type="SUPFAM" id="SSF48163">
    <property type="entry name" value="An anticodon-binding domain of class I aminoacyl-tRNA synthetases"/>
    <property type="match status" value="1"/>
</dbReference>
<keyword evidence="12" id="KW-1185">Reference proteome</keyword>
<dbReference type="InterPro" id="IPR000924">
    <property type="entry name" value="Glu/Gln-tRNA-synth"/>
</dbReference>
<dbReference type="SUPFAM" id="SSF52374">
    <property type="entry name" value="Nucleotidylyl transferase"/>
    <property type="match status" value="1"/>
</dbReference>